<protein>
    <submittedName>
        <fullName evidence="2">Ohr family peroxiredoxin</fullName>
    </submittedName>
</protein>
<dbReference type="KEGG" id="rama:IDM48_00310"/>
<dbReference type="InterPro" id="IPR019953">
    <property type="entry name" value="OHR"/>
</dbReference>
<name>A0A7H2BJU5_9MICC</name>
<dbReference type="Gene3D" id="2.20.25.10">
    <property type="match status" value="1"/>
</dbReference>
<reference evidence="2 3" key="1">
    <citation type="submission" date="2020-09" db="EMBL/GenBank/DDBJ databases">
        <title>Investigation of environmental microbe.</title>
        <authorList>
            <person name="Ou Y."/>
            <person name="Kang Q."/>
        </authorList>
    </citation>
    <scope>NUCLEOTIDE SEQUENCE [LARGE SCALE GENOMIC DNA]</scope>
    <source>
        <strain evidence="2 3">KJZ-9</strain>
    </source>
</reference>
<evidence type="ECO:0000313" key="2">
    <source>
        <dbReference type="EMBL" id="QNV39941.1"/>
    </source>
</evidence>
<evidence type="ECO:0000256" key="1">
    <source>
        <dbReference type="ARBA" id="ARBA00007378"/>
    </source>
</evidence>
<keyword evidence="3" id="KW-1185">Reference proteome</keyword>
<gene>
    <name evidence="2" type="ORF">IDM48_00310</name>
</gene>
<dbReference type="InterPro" id="IPR003718">
    <property type="entry name" value="OsmC/Ohr_fam"/>
</dbReference>
<comment type="similarity">
    <text evidence="1">Belongs to the OsmC/Ohr family.</text>
</comment>
<dbReference type="SUPFAM" id="SSF82784">
    <property type="entry name" value="OsmC-like"/>
    <property type="match status" value="1"/>
</dbReference>
<dbReference type="PANTHER" id="PTHR33797">
    <property type="entry name" value="ORGANIC HYDROPEROXIDE RESISTANCE PROTEIN-LIKE"/>
    <property type="match status" value="1"/>
</dbReference>
<dbReference type="Proteomes" id="UP000516421">
    <property type="component" value="Chromosome"/>
</dbReference>
<sequence>MDIKYSTEARSVGAARNGRAYLTDGTLEIEMGLAKELGGTGEGANPEQLFALGYATCFHQAVKIVAERRKLDATASSVQARINFGIDSEDFFALSVLIDVSLPYVEMDLAREAAVEAHEMCPYSRATRGNIDVIVNVVEE</sequence>
<dbReference type="NCBIfam" id="TIGR03561">
    <property type="entry name" value="organ_hyd_perox"/>
    <property type="match status" value="1"/>
</dbReference>
<dbReference type="PANTHER" id="PTHR33797:SF2">
    <property type="entry name" value="ORGANIC HYDROPEROXIDE RESISTANCE PROTEIN-LIKE"/>
    <property type="match status" value="1"/>
</dbReference>
<dbReference type="EMBL" id="CP061538">
    <property type="protein sequence ID" value="QNV39941.1"/>
    <property type="molecule type" value="Genomic_DNA"/>
</dbReference>
<dbReference type="AlphaFoldDB" id="A0A7H2BJU5"/>
<dbReference type="Pfam" id="PF02566">
    <property type="entry name" value="OsmC"/>
    <property type="match status" value="1"/>
</dbReference>
<evidence type="ECO:0000313" key="3">
    <source>
        <dbReference type="Proteomes" id="UP000516421"/>
    </source>
</evidence>
<dbReference type="RefSeq" id="WP_190617534.1">
    <property type="nucleotide sequence ID" value="NZ_CP061538.1"/>
</dbReference>
<dbReference type="GO" id="GO:0006979">
    <property type="term" value="P:response to oxidative stress"/>
    <property type="evidence" value="ECO:0007669"/>
    <property type="project" value="InterPro"/>
</dbReference>
<dbReference type="Gene3D" id="3.30.300.20">
    <property type="match status" value="1"/>
</dbReference>
<accession>A0A7H2BJU5</accession>
<dbReference type="InterPro" id="IPR036102">
    <property type="entry name" value="OsmC/Ohrsf"/>
</dbReference>
<organism evidence="2 3">
    <name type="scientific">Rothia amarae</name>
    <dbReference type="NCBI Taxonomy" id="169480"/>
    <lineage>
        <taxon>Bacteria</taxon>
        <taxon>Bacillati</taxon>
        <taxon>Actinomycetota</taxon>
        <taxon>Actinomycetes</taxon>
        <taxon>Micrococcales</taxon>
        <taxon>Micrococcaceae</taxon>
        <taxon>Rothia</taxon>
    </lineage>
</organism>
<dbReference type="InterPro" id="IPR015946">
    <property type="entry name" value="KH_dom-like_a/b"/>
</dbReference>
<proteinExistence type="inferred from homology"/>